<gene>
    <name evidence="1" type="ORF">OCTVUL_1B010100</name>
</gene>
<evidence type="ECO:0000313" key="2">
    <source>
        <dbReference type="Proteomes" id="UP001162480"/>
    </source>
</evidence>
<dbReference type="EMBL" id="OX597817">
    <property type="protein sequence ID" value="CAI9721170.1"/>
    <property type="molecule type" value="Genomic_DNA"/>
</dbReference>
<reference evidence="1" key="1">
    <citation type="submission" date="2023-08" db="EMBL/GenBank/DDBJ databases">
        <authorList>
            <person name="Alioto T."/>
            <person name="Alioto T."/>
            <person name="Gomez Garrido J."/>
        </authorList>
    </citation>
    <scope>NUCLEOTIDE SEQUENCE</scope>
</reference>
<name>A0AA36ARV9_OCTVU</name>
<proteinExistence type="predicted"/>
<accession>A0AA36ARV9</accession>
<dbReference type="AlphaFoldDB" id="A0AA36ARV9"/>
<organism evidence="1 2">
    <name type="scientific">Octopus vulgaris</name>
    <name type="common">Common octopus</name>
    <dbReference type="NCBI Taxonomy" id="6645"/>
    <lineage>
        <taxon>Eukaryota</taxon>
        <taxon>Metazoa</taxon>
        <taxon>Spiralia</taxon>
        <taxon>Lophotrochozoa</taxon>
        <taxon>Mollusca</taxon>
        <taxon>Cephalopoda</taxon>
        <taxon>Coleoidea</taxon>
        <taxon>Octopodiformes</taxon>
        <taxon>Octopoda</taxon>
        <taxon>Incirrata</taxon>
        <taxon>Octopodidae</taxon>
        <taxon>Octopus</taxon>
    </lineage>
</organism>
<sequence>MQKQVETVEDIRINPYSHIFCEYNCDKGFLLGKIISDDKTLVLPKNSSHSMQMLQCQNDMSKEIVINDITKRMLQSKIFSISLEEYAYWNECRYLNVNVHPSDKFSD</sequence>
<protein>
    <submittedName>
        <fullName evidence="1">Uncharacterized protein</fullName>
    </submittedName>
</protein>
<evidence type="ECO:0000313" key="1">
    <source>
        <dbReference type="EMBL" id="CAI9721170.1"/>
    </source>
</evidence>
<dbReference type="Proteomes" id="UP001162480">
    <property type="component" value="Chromosome 4"/>
</dbReference>
<keyword evidence="2" id="KW-1185">Reference proteome</keyword>